<feature type="signal peptide" evidence="1">
    <location>
        <begin position="1"/>
        <end position="16"/>
    </location>
</feature>
<dbReference type="EMBL" id="JACGWJ010001082">
    <property type="protein sequence ID" value="KAL0285018.1"/>
    <property type="molecule type" value="Genomic_DNA"/>
</dbReference>
<dbReference type="Pfam" id="PF14111">
    <property type="entry name" value="DUF4283"/>
    <property type="match status" value="1"/>
</dbReference>
<evidence type="ECO:0000259" key="2">
    <source>
        <dbReference type="Pfam" id="PF14111"/>
    </source>
</evidence>
<accession>A0AAW2IUF5</accession>
<organism evidence="3">
    <name type="scientific">Sesamum radiatum</name>
    <name type="common">Black benniseed</name>
    <dbReference type="NCBI Taxonomy" id="300843"/>
    <lineage>
        <taxon>Eukaryota</taxon>
        <taxon>Viridiplantae</taxon>
        <taxon>Streptophyta</taxon>
        <taxon>Embryophyta</taxon>
        <taxon>Tracheophyta</taxon>
        <taxon>Spermatophyta</taxon>
        <taxon>Magnoliopsida</taxon>
        <taxon>eudicotyledons</taxon>
        <taxon>Gunneridae</taxon>
        <taxon>Pentapetalae</taxon>
        <taxon>asterids</taxon>
        <taxon>lamiids</taxon>
        <taxon>Lamiales</taxon>
        <taxon>Pedaliaceae</taxon>
        <taxon>Sesamum</taxon>
    </lineage>
</organism>
<reference evidence="3" key="1">
    <citation type="submission" date="2020-06" db="EMBL/GenBank/DDBJ databases">
        <authorList>
            <person name="Li T."/>
            <person name="Hu X."/>
            <person name="Zhang T."/>
            <person name="Song X."/>
            <person name="Zhang H."/>
            <person name="Dai N."/>
            <person name="Sheng W."/>
            <person name="Hou X."/>
            <person name="Wei L."/>
        </authorList>
    </citation>
    <scope>NUCLEOTIDE SEQUENCE</scope>
    <source>
        <strain evidence="3">G02</strain>
        <tissue evidence="3">Leaf</tissue>
    </source>
</reference>
<evidence type="ECO:0000313" key="3">
    <source>
        <dbReference type="EMBL" id="KAL0285018.1"/>
    </source>
</evidence>
<dbReference type="AlphaFoldDB" id="A0AAW2IUF5"/>
<dbReference type="InterPro" id="IPR040256">
    <property type="entry name" value="At4g02000-like"/>
</dbReference>
<evidence type="ECO:0000256" key="1">
    <source>
        <dbReference type="SAM" id="SignalP"/>
    </source>
</evidence>
<proteinExistence type="predicted"/>
<comment type="caution">
    <text evidence="3">The sequence shown here is derived from an EMBL/GenBank/DDBJ whole genome shotgun (WGS) entry which is preliminary data.</text>
</comment>
<keyword evidence="1" id="KW-0732">Signal</keyword>
<dbReference type="InterPro" id="IPR025558">
    <property type="entry name" value="DUF4283"/>
</dbReference>
<protein>
    <recommendedName>
        <fullName evidence="2">DUF4283 domain-containing protein</fullName>
    </recommendedName>
</protein>
<gene>
    <name evidence="3" type="ORF">Sradi_7184300</name>
</gene>
<feature type="chain" id="PRO_5043498034" description="DUF4283 domain-containing protein" evidence="1">
    <location>
        <begin position="17"/>
        <end position="760"/>
    </location>
</feature>
<feature type="domain" description="DUF4283" evidence="2">
    <location>
        <begin position="330"/>
        <end position="410"/>
    </location>
</feature>
<sequence length="760" mass="84646">MRLGGLHCWWLGLGRAWLGSGWRGLGRGWLGRVVHGWARLVHGPDGVGWARLLVAVSGWGSWLGLEPRWGRRPDRWLVGSGGLGRWSLAGLEGRCGLIGLHLSKIPASSPRIAGSHLYHQIPLVEENISPQSIRNFVNICGWAFEISAAHFRRRFAAVGTNGGRGLVRLNSSPHCESNETNLSNFHQSLPEIEKFNFLRRRRLSVGFASPSDGGLLPEHHCRNRLVKTHKHLGLFSATSRPMVMAPFVYNSAEFPPLNSAELTRSATEQIQQKSFSAAAAPTSEKSIPSDSENFFFAGSNPTSIGTFNIINGRPTITFSDEETQSLSSGFRYALVGKFSQGSPSYSQMHRLLTELGLVGKFTVSMINSKHFLINLKNESDYSRLWLRRIWYLKGFPMRVFKWSPTFTPTQESSIVPVWVSLPELPAHLIRKDVMFVIANIIGTPLQIDSSKLSKARVCVEIDLLKPMLQEVDLQICGETIVQKVEYEQVPLYARYANMWGTKAPNVIRKDKNYVQADVNVTGIDIGILETENNLHDDAPHEIVVHTGGAENFMQVTDSDIVINYADEDSCGIHGGEVYDTCENDNFFVENETFNGDIKHALVENEEHIIDENVIAKNDFDKNGVVSFGALILRPDKFVCDLMKRSLWMKVDYVLRISETLKQFGVVMKGIEQDVEKVIKRNQLAEMAAGEEWACDWAEGGSEMGGRSCWAARVGAGPRARSLGARALAERERRSGLRCLGWAVTFKVGWALAGLSLETGR</sequence>
<dbReference type="PANTHER" id="PTHR31286:SF179">
    <property type="entry name" value="RNASE H TYPE-1 DOMAIN-CONTAINING PROTEIN"/>
    <property type="match status" value="1"/>
</dbReference>
<dbReference type="PANTHER" id="PTHR31286">
    <property type="entry name" value="GLYCINE-RICH CELL WALL STRUCTURAL PROTEIN 1.8-LIKE"/>
    <property type="match status" value="1"/>
</dbReference>
<reference evidence="3" key="2">
    <citation type="journal article" date="2024" name="Plant">
        <title>Genomic evolution and insights into agronomic trait innovations of Sesamum species.</title>
        <authorList>
            <person name="Miao H."/>
            <person name="Wang L."/>
            <person name="Qu L."/>
            <person name="Liu H."/>
            <person name="Sun Y."/>
            <person name="Le M."/>
            <person name="Wang Q."/>
            <person name="Wei S."/>
            <person name="Zheng Y."/>
            <person name="Lin W."/>
            <person name="Duan Y."/>
            <person name="Cao H."/>
            <person name="Xiong S."/>
            <person name="Wang X."/>
            <person name="Wei L."/>
            <person name="Li C."/>
            <person name="Ma Q."/>
            <person name="Ju M."/>
            <person name="Zhao R."/>
            <person name="Li G."/>
            <person name="Mu C."/>
            <person name="Tian Q."/>
            <person name="Mei H."/>
            <person name="Zhang T."/>
            <person name="Gao T."/>
            <person name="Zhang H."/>
        </authorList>
    </citation>
    <scope>NUCLEOTIDE SEQUENCE</scope>
    <source>
        <strain evidence="3">G02</strain>
    </source>
</reference>
<name>A0AAW2IUF5_SESRA</name>